<evidence type="ECO:0000259" key="11">
    <source>
        <dbReference type="Pfam" id="PF01514"/>
    </source>
</evidence>
<comment type="function">
    <text evidence="9">The M ring may be actively involved in energy transduction.</text>
</comment>
<protein>
    <recommendedName>
        <fullName evidence="9">Flagellar M-ring protein</fullName>
    </recommendedName>
</protein>
<keyword evidence="13" id="KW-0282">Flagellum</keyword>
<dbReference type="InterPro" id="IPR006182">
    <property type="entry name" value="FliF_N_dom"/>
</dbReference>
<dbReference type="PIRSF" id="PIRSF004862">
    <property type="entry name" value="FliF"/>
    <property type="match status" value="1"/>
</dbReference>
<evidence type="ECO:0000256" key="7">
    <source>
        <dbReference type="ARBA" id="ARBA00023136"/>
    </source>
</evidence>
<dbReference type="Gene3D" id="3.30.300.30">
    <property type="match status" value="1"/>
</dbReference>
<dbReference type="PANTHER" id="PTHR30046">
    <property type="entry name" value="FLAGELLAR M-RING PROTEIN"/>
    <property type="match status" value="1"/>
</dbReference>
<dbReference type="Proteomes" id="UP000226525">
    <property type="component" value="Unassembled WGS sequence"/>
</dbReference>
<dbReference type="PANTHER" id="PTHR30046:SF0">
    <property type="entry name" value="FLAGELLAR M-RING PROTEIN"/>
    <property type="match status" value="1"/>
</dbReference>
<comment type="caution">
    <text evidence="13">The sequence shown here is derived from an EMBL/GenBank/DDBJ whole genome shotgun (WGS) entry which is preliminary data.</text>
</comment>
<dbReference type="NCBIfam" id="TIGR00206">
    <property type="entry name" value="fliF"/>
    <property type="match status" value="1"/>
</dbReference>
<keyword evidence="6 10" id="KW-1133">Transmembrane helix</keyword>
<dbReference type="PRINTS" id="PR01009">
    <property type="entry name" value="FLGMRINGFLIF"/>
</dbReference>
<evidence type="ECO:0000256" key="3">
    <source>
        <dbReference type="ARBA" id="ARBA00007971"/>
    </source>
</evidence>
<evidence type="ECO:0000313" key="14">
    <source>
        <dbReference type="Proteomes" id="UP000226525"/>
    </source>
</evidence>
<dbReference type="Pfam" id="PF08345">
    <property type="entry name" value="YscJ_FliF_C"/>
    <property type="match status" value="1"/>
</dbReference>
<keyword evidence="4" id="KW-1003">Cell membrane</keyword>
<organism evidence="13 14">
    <name type="scientific">SAR324 cluster bacterium</name>
    <dbReference type="NCBI Taxonomy" id="2024889"/>
    <lineage>
        <taxon>Bacteria</taxon>
        <taxon>Deltaproteobacteria</taxon>
        <taxon>SAR324 cluster</taxon>
    </lineage>
</organism>
<dbReference type="AlphaFoldDB" id="A0A2D6YGQ5"/>
<comment type="subcellular location">
    <subcellularLocation>
        <location evidence="1 9">Bacterial flagellum basal body</location>
    </subcellularLocation>
    <subcellularLocation>
        <location evidence="2">Cell membrane</location>
        <topology evidence="2">Multi-pass membrane protein</topology>
    </subcellularLocation>
</comment>
<accession>A0A2D6YGQ5</accession>
<dbReference type="InterPro" id="IPR045851">
    <property type="entry name" value="AMP-bd_C_sf"/>
</dbReference>
<dbReference type="Pfam" id="PF01514">
    <property type="entry name" value="YscJ_FliF"/>
    <property type="match status" value="1"/>
</dbReference>
<dbReference type="GO" id="GO:0003774">
    <property type="term" value="F:cytoskeletal motor activity"/>
    <property type="evidence" value="ECO:0007669"/>
    <property type="project" value="InterPro"/>
</dbReference>
<evidence type="ECO:0000256" key="2">
    <source>
        <dbReference type="ARBA" id="ARBA00004651"/>
    </source>
</evidence>
<evidence type="ECO:0000256" key="1">
    <source>
        <dbReference type="ARBA" id="ARBA00004117"/>
    </source>
</evidence>
<dbReference type="InterPro" id="IPR043427">
    <property type="entry name" value="YscJ/FliF"/>
</dbReference>
<name>A0A2D6YGQ5_9DELT</name>
<feature type="transmembrane region" description="Helical" evidence="10">
    <location>
        <begin position="448"/>
        <end position="466"/>
    </location>
</feature>
<evidence type="ECO:0000256" key="4">
    <source>
        <dbReference type="ARBA" id="ARBA00022475"/>
    </source>
</evidence>
<evidence type="ECO:0000256" key="8">
    <source>
        <dbReference type="ARBA" id="ARBA00023143"/>
    </source>
</evidence>
<keyword evidence="13" id="KW-0969">Cilium</keyword>
<feature type="domain" description="Flagellar M-ring C-terminal" evidence="12">
    <location>
        <begin position="257"/>
        <end position="423"/>
    </location>
</feature>
<dbReference type="InterPro" id="IPR013556">
    <property type="entry name" value="Flag_M-ring_C"/>
</dbReference>
<dbReference type="GO" id="GO:0009431">
    <property type="term" value="C:bacterial-type flagellum basal body, MS ring"/>
    <property type="evidence" value="ECO:0007669"/>
    <property type="project" value="InterPro"/>
</dbReference>
<evidence type="ECO:0000256" key="5">
    <source>
        <dbReference type="ARBA" id="ARBA00022692"/>
    </source>
</evidence>
<dbReference type="GO" id="GO:0071973">
    <property type="term" value="P:bacterial-type flagellum-dependent cell motility"/>
    <property type="evidence" value="ECO:0007669"/>
    <property type="project" value="InterPro"/>
</dbReference>
<evidence type="ECO:0000256" key="10">
    <source>
        <dbReference type="SAM" id="Phobius"/>
    </source>
</evidence>
<evidence type="ECO:0000313" key="13">
    <source>
        <dbReference type="EMBL" id="MAH62357.1"/>
    </source>
</evidence>
<dbReference type="GO" id="GO:0005886">
    <property type="term" value="C:plasma membrane"/>
    <property type="evidence" value="ECO:0007669"/>
    <property type="project" value="UniProtKB-SubCell"/>
</dbReference>
<feature type="transmembrane region" description="Helical" evidence="10">
    <location>
        <begin position="28"/>
        <end position="47"/>
    </location>
</feature>
<dbReference type="EMBL" id="NZEX01000026">
    <property type="protein sequence ID" value="MAH62357.1"/>
    <property type="molecule type" value="Genomic_DNA"/>
</dbReference>
<comment type="similarity">
    <text evidence="3 9">Belongs to the FliF family.</text>
</comment>
<keyword evidence="8 9" id="KW-0975">Bacterial flagellum</keyword>
<sequence>MAEQAGVLGDVRLQFQDFFGSLSIAKRVTVLVSLLIVLVGMVSIIIISNQDSWAPLYSNLETQDAARIVQKLQENQIPYLLGPGGNSVMVHPEMADQARLTLASEKVLPGGGIGFLDLFEQPALGETEFQQKVKYRIAQEGELARLIGMIESIDRAKVSLAVPQKTLFSDSQEEGSASVALTVKSQGISEKQVETVVHLVAGAVEGLEPRRVRVTDQKGRLLTEGMDDQTVGGRLDEHYSYKRRLEMELEQKVIAQLEEVVGEDRVRVNVNAVLQFDRETIREQLIDPDQTSVVSEQLVDEASTGTRSIPVGPAGVTTNLPEATGREAATVSEFAKKNSTRNYETSRREIVKETASGQVLRLTVSVLLDNKRPQILDEGGNYVGRDNIPWSENEKEEIQSLVRNAIGFNDSRGDRVSVVNMPFGKAVEEDKAAELEATRVRNQFILDLIRYVALGAAVLALIMLVIRPMVQRLSTKPADLDLLMGLPATIGELEGEELEIPTERESGLPPREKILEMAKGDPIKTAGLVRTWLRDKK</sequence>
<feature type="domain" description="Flagellar M-ring N-terminal" evidence="11">
    <location>
        <begin position="49"/>
        <end position="223"/>
    </location>
</feature>
<reference evidence="14" key="1">
    <citation type="submission" date="2017-09" db="EMBL/GenBank/DDBJ databases">
        <title>The Reconstruction of 2,631 Draft Metagenome-Assembled Genomes from the Global Oceans.</title>
        <authorList>
            <person name="Tully B.J."/>
            <person name="Graham E.D."/>
            <person name="Heidelberg J.F."/>
        </authorList>
    </citation>
    <scope>NUCLEOTIDE SEQUENCE [LARGE SCALE GENOMIC DNA]</scope>
</reference>
<gene>
    <name evidence="13" type="primary">fliF</name>
    <name evidence="13" type="ORF">CMN54_02675</name>
</gene>
<keyword evidence="5 10" id="KW-0812">Transmembrane</keyword>
<keyword evidence="13" id="KW-0966">Cell projection</keyword>
<evidence type="ECO:0000256" key="6">
    <source>
        <dbReference type="ARBA" id="ARBA00022989"/>
    </source>
</evidence>
<proteinExistence type="inferred from homology"/>
<dbReference type="InterPro" id="IPR000067">
    <property type="entry name" value="FlgMring_FliF"/>
</dbReference>
<evidence type="ECO:0000256" key="9">
    <source>
        <dbReference type="PIRNR" id="PIRNR004862"/>
    </source>
</evidence>
<evidence type="ECO:0000259" key="12">
    <source>
        <dbReference type="Pfam" id="PF08345"/>
    </source>
</evidence>
<keyword evidence="7 10" id="KW-0472">Membrane</keyword>